<proteinExistence type="predicted"/>
<dbReference type="PATRIC" id="fig|106592.7.peg.1778"/>
<comment type="caution">
    <text evidence="2">The sequence shown here is derived from an EMBL/GenBank/DDBJ whole genome shotgun (WGS) entry which is preliminary data.</text>
</comment>
<dbReference type="EMBL" id="LGAP01000014">
    <property type="protein sequence ID" value="KOF16908.1"/>
    <property type="molecule type" value="Genomic_DNA"/>
</dbReference>
<accession>A0A0L8BQP8</accession>
<protein>
    <submittedName>
        <fullName evidence="2">Membrane protein</fullName>
    </submittedName>
</protein>
<sequence length="40" mass="4468">MKSLLPARFHAYDFSPMFVVAGFTLAIAIIVYGSFFGRIL</sequence>
<keyword evidence="1" id="KW-0472">Membrane</keyword>
<name>A0A0L8BQP8_ENSAD</name>
<evidence type="ECO:0000256" key="1">
    <source>
        <dbReference type="SAM" id="Phobius"/>
    </source>
</evidence>
<keyword evidence="1" id="KW-0812">Transmembrane</keyword>
<evidence type="ECO:0000313" key="3">
    <source>
        <dbReference type="Proteomes" id="UP000037425"/>
    </source>
</evidence>
<reference evidence="3" key="1">
    <citation type="submission" date="2015-07" db="EMBL/GenBank/DDBJ databases">
        <title>Whole genome sequence of an Ensifer adhaerens strain isolated from a cave pool in the Wind Cave National Park.</title>
        <authorList>
            <person name="Eng W.W.H."/>
            <person name="Gan H.M."/>
            <person name="Barton H.A."/>
            <person name="Savka M.A."/>
        </authorList>
    </citation>
    <scope>NUCLEOTIDE SEQUENCE [LARGE SCALE GENOMIC DNA]</scope>
    <source>
        <strain evidence="3">SD006</strain>
    </source>
</reference>
<organism evidence="2 3">
    <name type="scientific">Ensifer adhaerens</name>
    <name type="common">Sinorhizobium morelense</name>
    <dbReference type="NCBI Taxonomy" id="106592"/>
    <lineage>
        <taxon>Bacteria</taxon>
        <taxon>Pseudomonadati</taxon>
        <taxon>Pseudomonadota</taxon>
        <taxon>Alphaproteobacteria</taxon>
        <taxon>Hyphomicrobiales</taxon>
        <taxon>Rhizobiaceae</taxon>
        <taxon>Sinorhizobium/Ensifer group</taxon>
        <taxon>Ensifer</taxon>
    </lineage>
</organism>
<dbReference type="AlphaFoldDB" id="A0A0L8BQP8"/>
<evidence type="ECO:0000313" key="2">
    <source>
        <dbReference type="EMBL" id="KOF16908.1"/>
    </source>
</evidence>
<gene>
    <name evidence="2" type="ORF">AC244_19760</name>
</gene>
<feature type="transmembrane region" description="Helical" evidence="1">
    <location>
        <begin position="14"/>
        <end position="35"/>
    </location>
</feature>
<keyword evidence="1" id="KW-1133">Transmembrane helix</keyword>
<dbReference type="Proteomes" id="UP000037425">
    <property type="component" value="Unassembled WGS sequence"/>
</dbReference>